<evidence type="ECO:0000259" key="9">
    <source>
        <dbReference type="PROSITE" id="PS50109"/>
    </source>
</evidence>
<dbReference type="InterPro" id="IPR003661">
    <property type="entry name" value="HisK_dim/P_dom"/>
</dbReference>
<dbReference type="InterPro" id="IPR036097">
    <property type="entry name" value="HisK_dim/P_sf"/>
</dbReference>
<comment type="caution">
    <text evidence="10">The sequence shown here is derived from an EMBL/GenBank/DDBJ whole genome shotgun (WGS) entry which is preliminary data.</text>
</comment>
<keyword evidence="8" id="KW-0732">Signal</keyword>
<dbReference type="CDD" id="cd00082">
    <property type="entry name" value="HisKA"/>
    <property type="match status" value="1"/>
</dbReference>
<dbReference type="EC" id="2.7.13.3" evidence="2"/>
<dbReference type="Pfam" id="PF02518">
    <property type="entry name" value="HATPase_c"/>
    <property type="match status" value="1"/>
</dbReference>
<keyword evidence="7" id="KW-0472">Membrane</keyword>
<dbReference type="PANTHER" id="PTHR43711">
    <property type="entry name" value="TWO-COMPONENT HISTIDINE KINASE"/>
    <property type="match status" value="1"/>
</dbReference>
<feature type="transmembrane region" description="Helical" evidence="7">
    <location>
        <begin position="224"/>
        <end position="243"/>
    </location>
</feature>
<feature type="transmembrane region" description="Helical" evidence="7">
    <location>
        <begin position="255"/>
        <end position="278"/>
    </location>
</feature>
<dbReference type="Gene3D" id="3.30.565.10">
    <property type="entry name" value="Histidine kinase-like ATPase, C-terminal domain"/>
    <property type="match status" value="1"/>
</dbReference>
<dbReference type="SMART" id="SM00388">
    <property type="entry name" value="HisKA"/>
    <property type="match status" value="1"/>
</dbReference>
<name>A0ABR5SET2_9BACT</name>
<dbReference type="InterPro" id="IPR011623">
    <property type="entry name" value="7TMR_DISM_rcpt_extracell_dom1"/>
</dbReference>
<dbReference type="SUPFAM" id="SSF55874">
    <property type="entry name" value="ATPase domain of HSP90 chaperone/DNA topoisomerase II/histidine kinase"/>
    <property type="match status" value="1"/>
</dbReference>
<feature type="domain" description="Histidine kinase" evidence="9">
    <location>
        <begin position="428"/>
        <end position="642"/>
    </location>
</feature>
<accession>A0ABR5SET2</accession>
<gene>
    <name evidence="10" type="ORF">ASN18_1835</name>
</gene>
<dbReference type="Gene3D" id="2.60.40.2380">
    <property type="match status" value="1"/>
</dbReference>
<proteinExistence type="predicted"/>
<keyword evidence="6" id="KW-0902">Two-component regulatory system</keyword>
<evidence type="ECO:0000256" key="1">
    <source>
        <dbReference type="ARBA" id="ARBA00000085"/>
    </source>
</evidence>
<evidence type="ECO:0000256" key="5">
    <source>
        <dbReference type="ARBA" id="ARBA00022777"/>
    </source>
</evidence>
<evidence type="ECO:0000256" key="4">
    <source>
        <dbReference type="ARBA" id="ARBA00022679"/>
    </source>
</evidence>
<dbReference type="InterPro" id="IPR011622">
    <property type="entry name" value="7TMR_DISM_rcpt_extracell_dom2"/>
</dbReference>
<sequence>MTAACGTKLTPCKVVLVALFMACFPISLAASPLLLTQEQGSFPLSGHMQMLRDDNGSLTIENVTSPAYASRFAAIKGELAAGYMPHGAIWLRFTVMRPAAAPSSWILDVDPPSRDYIYLFERRGPHGFVVKKEGVLVPPIERDNSDRAAYFHLQIPSDTPQTYYVRIACRKTIIASLVIWPPELYFKKASSRSFIHGIYLGIFFMLIIINVICWIRIREIISGYYLGYVISLGIISFEMNGYLDQFFSHTDPGLAVAVMRASFAVFLVLFAGILSVLTDLGRHMPHLDTIYRRTFLVTGAAGIAAVLLGVHTQFAPVMMVMTLICTLSSIVIALRLLTLRIPGSGLYLLAFSPFLAVFTMTALVSFGLISGNAAHFSPSPFASLPHIILLNIAVATKLTNIKEQKDKAEATLITERKTIAEQRQFMDLIAHELRTPLSIIDGSAQLMVLSGRLGAEDNFQVKRILSGMKMVSDLLNNFLTDERIVSGANALNPAPENMRELIDECIADAHLYVGSRNVQCDIAALPEEFVCDRVLMKVLLNNLLDNALKYSPPQSDVRLRGWTADKGAVCLEVSDSGAGIEPHHIEQIFDRFYRASSLVKKGGAGLGLYLVKHIVQLHGGTVGLTSEQGHGSTFTVTLPVQPQKEII</sequence>
<feature type="transmembrane region" description="Helical" evidence="7">
    <location>
        <begin position="290"/>
        <end position="308"/>
    </location>
</feature>
<comment type="catalytic activity">
    <reaction evidence="1">
        <text>ATP + protein L-histidine = ADP + protein N-phospho-L-histidine.</text>
        <dbReference type="EC" id="2.7.13.3"/>
    </reaction>
</comment>
<dbReference type="SUPFAM" id="SSF47384">
    <property type="entry name" value="Homodimeric domain of signal transducing histidine kinase"/>
    <property type="match status" value="1"/>
</dbReference>
<dbReference type="InterPro" id="IPR004358">
    <property type="entry name" value="Sig_transdc_His_kin-like_C"/>
</dbReference>
<dbReference type="Pfam" id="PF00512">
    <property type="entry name" value="HisKA"/>
    <property type="match status" value="1"/>
</dbReference>
<dbReference type="Proteomes" id="UP000060487">
    <property type="component" value="Unassembled WGS sequence"/>
</dbReference>
<dbReference type="PANTHER" id="PTHR43711:SF26">
    <property type="entry name" value="SENSOR HISTIDINE KINASE RCSC"/>
    <property type="match status" value="1"/>
</dbReference>
<dbReference type="InterPro" id="IPR050736">
    <property type="entry name" value="Sensor_HK_Regulatory"/>
</dbReference>
<keyword evidence="11" id="KW-1185">Reference proteome</keyword>
<dbReference type="Pfam" id="PF07696">
    <property type="entry name" value="7TMR-DISMED2"/>
    <property type="match status" value="1"/>
</dbReference>
<evidence type="ECO:0000313" key="10">
    <source>
        <dbReference type="EMBL" id="KWT85017.1"/>
    </source>
</evidence>
<dbReference type="InterPro" id="IPR036890">
    <property type="entry name" value="HATPase_C_sf"/>
</dbReference>
<protein>
    <recommendedName>
        <fullName evidence="2">histidine kinase</fullName>
        <ecNumber evidence="2">2.7.13.3</ecNumber>
    </recommendedName>
</protein>
<dbReference type="InterPro" id="IPR003594">
    <property type="entry name" value="HATPase_dom"/>
</dbReference>
<keyword evidence="4 10" id="KW-0808">Transferase</keyword>
<feature type="transmembrane region" description="Helical" evidence="7">
    <location>
        <begin position="194"/>
        <end position="217"/>
    </location>
</feature>
<evidence type="ECO:0000256" key="7">
    <source>
        <dbReference type="SAM" id="Phobius"/>
    </source>
</evidence>
<dbReference type="RefSeq" id="WP_085052447.1">
    <property type="nucleotide sequence ID" value="NZ_LNQR01000066.1"/>
</dbReference>
<feature type="chain" id="PRO_5045360932" description="histidine kinase" evidence="8">
    <location>
        <begin position="30"/>
        <end position="647"/>
    </location>
</feature>
<feature type="transmembrane region" description="Helical" evidence="7">
    <location>
        <begin position="314"/>
        <end position="334"/>
    </location>
</feature>
<dbReference type="PRINTS" id="PR00344">
    <property type="entry name" value="BCTRLSENSOR"/>
</dbReference>
<evidence type="ECO:0000256" key="2">
    <source>
        <dbReference type="ARBA" id="ARBA00012438"/>
    </source>
</evidence>
<dbReference type="SMART" id="SM00387">
    <property type="entry name" value="HATPase_c"/>
    <property type="match status" value="1"/>
</dbReference>
<evidence type="ECO:0000256" key="6">
    <source>
        <dbReference type="ARBA" id="ARBA00023012"/>
    </source>
</evidence>
<dbReference type="Pfam" id="PF07695">
    <property type="entry name" value="7TMR-DISM_7TM"/>
    <property type="match status" value="1"/>
</dbReference>
<dbReference type="GO" id="GO:0004673">
    <property type="term" value="F:protein histidine kinase activity"/>
    <property type="evidence" value="ECO:0007669"/>
    <property type="project" value="UniProtKB-EC"/>
</dbReference>
<evidence type="ECO:0000256" key="8">
    <source>
        <dbReference type="SAM" id="SignalP"/>
    </source>
</evidence>
<keyword evidence="7" id="KW-1133">Transmembrane helix</keyword>
<keyword evidence="3" id="KW-0597">Phosphoprotein</keyword>
<dbReference type="InterPro" id="IPR005467">
    <property type="entry name" value="His_kinase_dom"/>
</dbReference>
<dbReference type="CDD" id="cd00075">
    <property type="entry name" value="HATPase"/>
    <property type="match status" value="1"/>
</dbReference>
<keyword evidence="7" id="KW-0812">Transmembrane</keyword>
<dbReference type="EMBL" id="LNQR01000066">
    <property type="protein sequence ID" value="KWT85017.1"/>
    <property type="molecule type" value="Genomic_DNA"/>
</dbReference>
<feature type="signal peptide" evidence="8">
    <location>
        <begin position="1"/>
        <end position="29"/>
    </location>
</feature>
<organism evidence="10 11">
    <name type="scientific">Candidatus Magnetominusculus xianensis</name>
    <dbReference type="NCBI Taxonomy" id="1748249"/>
    <lineage>
        <taxon>Bacteria</taxon>
        <taxon>Pseudomonadati</taxon>
        <taxon>Nitrospirota</taxon>
        <taxon>Nitrospiria</taxon>
        <taxon>Nitrospirales</taxon>
        <taxon>Nitrospiraceae</taxon>
        <taxon>Candidatus Magnetominusculus</taxon>
    </lineage>
</organism>
<dbReference type="PROSITE" id="PS50109">
    <property type="entry name" value="HIS_KIN"/>
    <property type="match status" value="1"/>
</dbReference>
<evidence type="ECO:0000256" key="3">
    <source>
        <dbReference type="ARBA" id="ARBA00022553"/>
    </source>
</evidence>
<dbReference type="Gene3D" id="1.10.287.130">
    <property type="match status" value="1"/>
</dbReference>
<feature type="transmembrane region" description="Helical" evidence="7">
    <location>
        <begin position="346"/>
        <end position="369"/>
    </location>
</feature>
<keyword evidence="5 10" id="KW-0418">Kinase</keyword>
<evidence type="ECO:0000313" key="11">
    <source>
        <dbReference type="Proteomes" id="UP000060487"/>
    </source>
</evidence>
<reference evidence="10 11" key="1">
    <citation type="submission" date="2015-11" db="EMBL/GenBank/DDBJ databases">
        <authorList>
            <person name="Lin W."/>
        </authorList>
    </citation>
    <scope>NUCLEOTIDE SEQUENCE [LARGE SCALE GENOMIC DNA]</scope>
    <source>
        <strain evidence="10 11">HCH-1</strain>
    </source>
</reference>